<protein>
    <submittedName>
        <fullName evidence="2">Nucleotidyltransferase</fullName>
    </submittedName>
</protein>
<dbReference type="AlphaFoldDB" id="A0A2U9IGS2"/>
<reference evidence="2 3" key="1">
    <citation type="submission" date="2018-05" db="EMBL/GenBank/DDBJ databases">
        <title>Complete Genome Sequences of Extremely Thermoacidophilic, Metal-Mobilizing Type-Strain Members of the Archaeal Family Sulfolobaceae: Acidianus brierleyi DSM-1651T, Acidianus sulfidivorans DSM-18786T, Metallosphaera hakonensis DSM-7519T, and Metallosphaera prunae DSM-10039T.</title>
        <authorList>
            <person name="Counts J.A."/>
            <person name="Kelly R.M."/>
        </authorList>
    </citation>
    <scope>NUCLEOTIDE SEQUENCE [LARGE SCALE GENOMIC DNA]</scope>
    <source>
        <strain evidence="2 3">DSM 1651</strain>
    </source>
</reference>
<name>A0A2U9IGS2_9CREN</name>
<dbReference type="RefSeq" id="WP_110271080.1">
    <property type="nucleotide sequence ID" value="NZ_CP029289.2"/>
</dbReference>
<dbReference type="OrthoDB" id="9287at2157"/>
<sequence>MGKAKSAIDSQREMIKRAKEFIEDVKKEIRIENVYIVGSRARGDYLDKSDIDLVIISRDFEGMKYTKRLEMLSKYIRPGLEFFAYTPEEWNNSSSLYVKEMKKEAKRLDEIITENY</sequence>
<dbReference type="Gene3D" id="3.30.460.10">
    <property type="entry name" value="Beta Polymerase, domain 2"/>
    <property type="match status" value="1"/>
</dbReference>
<feature type="domain" description="Polymerase nucleotidyl transferase" evidence="1">
    <location>
        <begin position="19"/>
        <end position="74"/>
    </location>
</feature>
<dbReference type="EMBL" id="CP029289">
    <property type="protein sequence ID" value="AWR95199.1"/>
    <property type="molecule type" value="Genomic_DNA"/>
</dbReference>
<dbReference type="InterPro" id="IPR002934">
    <property type="entry name" value="Polymerase_NTP_transf_dom"/>
</dbReference>
<organism evidence="2 3">
    <name type="scientific">Acidianus brierleyi</name>
    <dbReference type="NCBI Taxonomy" id="41673"/>
    <lineage>
        <taxon>Archaea</taxon>
        <taxon>Thermoproteota</taxon>
        <taxon>Thermoprotei</taxon>
        <taxon>Sulfolobales</taxon>
        <taxon>Sulfolobaceae</taxon>
        <taxon>Acidianus</taxon>
    </lineage>
</organism>
<dbReference type="KEGG" id="abri:DFR85_11920"/>
<keyword evidence="3" id="KW-1185">Reference proteome</keyword>
<evidence type="ECO:0000259" key="1">
    <source>
        <dbReference type="Pfam" id="PF01909"/>
    </source>
</evidence>
<dbReference type="CDD" id="cd05403">
    <property type="entry name" value="NT_KNTase_like"/>
    <property type="match status" value="1"/>
</dbReference>
<dbReference type="InterPro" id="IPR043519">
    <property type="entry name" value="NT_sf"/>
</dbReference>
<dbReference type="Pfam" id="PF01909">
    <property type="entry name" value="NTP_transf_2"/>
    <property type="match status" value="1"/>
</dbReference>
<evidence type="ECO:0000313" key="2">
    <source>
        <dbReference type="EMBL" id="AWR95199.1"/>
    </source>
</evidence>
<keyword evidence="2" id="KW-0808">Transferase</keyword>
<gene>
    <name evidence="2" type="ORF">DFR85_11920</name>
</gene>
<dbReference type="Proteomes" id="UP000248044">
    <property type="component" value="Chromosome"/>
</dbReference>
<dbReference type="GO" id="GO:0016779">
    <property type="term" value="F:nucleotidyltransferase activity"/>
    <property type="evidence" value="ECO:0007669"/>
    <property type="project" value="InterPro"/>
</dbReference>
<proteinExistence type="predicted"/>
<dbReference type="PANTHER" id="PTHR43449:SF1">
    <property type="entry name" value="POLYMERASE BETA NUCLEOTIDYLTRANSFERASE DOMAIN-CONTAINING PROTEIN"/>
    <property type="match status" value="1"/>
</dbReference>
<accession>A0A2U9IGS2</accession>
<dbReference type="SUPFAM" id="SSF81301">
    <property type="entry name" value="Nucleotidyltransferase"/>
    <property type="match status" value="1"/>
</dbReference>
<dbReference type="GeneID" id="36832874"/>
<evidence type="ECO:0000313" key="3">
    <source>
        <dbReference type="Proteomes" id="UP000248044"/>
    </source>
</evidence>
<dbReference type="PANTHER" id="PTHR43449">
    <property type="entry name" value="NUCLEOTIDYLTRANSFERASE"/>
    <property type="match status" value="1"/>
</dbReference>